<feature type="transmembrane region" description="Helical" evidence="7">
    <location>
        <begin position="444"/>
        <end position="465"/>
    </location>
</feature>
<feature type="transmembrane region" description="Helical" evidence="7">
    <location>
        <begin position="290"/>
        <end position="311"/>
    </location>
</feature>
<dbReference type="Gene3D" id="1.20.1250.20">
    <property type="entry name" value="MFS general substrate transporter like domains"/>
    <property type="match status" value="2"/>
</dbReference>
<evidence type="ECO:0000313" key="10">
    <source>
        <dbReference type="Proteomes" id="UP000007148"/>
    </source>
</evidence>
<feature type="transmembrane region" description="Helical" evidence="7">
    <location>
        <begin position="125"/>
        <end position="146"/>
    </location>
</feature>
<reference evidence="9 10" key="1">
    <citation type="journal article" date="2011" name="PLoS Pathog.">
        <title>Endophytic Life Strategies Decoded by Genome and Transcriptome Analyses of the Mutualistic Root Symbiont Piriformospora indica.</title>
        <authorList>
            <person name="Zuccaro A."/>
            <person name="Lahrmann U."/>
            <person name="Guldener U."/>
            <person name="Langen G."/>
            <person name="Pfiffi S."/>
            <person name="Biedenkopf D."/>
            <person name="Wong P."/>
            <person name="Samans B."/>
            <person name="Grimm C."/>
            <person name="Basiewicz M."/>
            <person name="Murat C."/>
            <person name="Martin F."/>
            <person name="Kogel K.H."/>
        </authorList>
    </citation>
    <scope>NUCLEOTIDE SEQUENCE [LARGE SCALE GENOMIC DNA]</scope>
    <source>
        <strain evidence="9 10">DSM 11827</strain>
    </source>
</reference>
<evidence type="ECO:0000259" key="8">
    <source>
        <dbReference type="PROSITE" id="PS50850"/>
    </source>
</evidence>
<feature type="transmembrane region" description="Helical" evidence="7">
    <location>
        <begin position="217"/>
        <end position="239"/>
    </location>
</feature>
<name>G4TN82_SERID</name>
<dbReference type="HOGENOM" id="CLU_001265_0_1_1"/>
<feature type="domain" description="Major facilitator superfamily (MFS) profile" evidence="8">
    <location>
        <begin position="58"/>
        <end position="503"/>
    </location>
</feature>
<protein>
    <submittedName>
        <fullName evidence="9">Related to allantoate permease</fullName>
    </submittedName>
</protein>
<dbReference type="FunCoup" id="G4TN82">
    <property type="interactions" value="72"/>
</dbReference>
<dbReference type="PANTHER" id="PTHR43791">
    <property type="entry name" value="PERMEASE-RELATED"/>
    <property type="match status" value="1"/>
</dbReference>
<dbReference type="GO" id="GO:0016020">
    <property type="term" value="C:membrane"/>
    <property type="evidence" value="ECO:0007669"/>
    <property type="project" value="UniProtKB-SubCell"/>
</dbReference>
<dbReference type="InParanoid" id="G4TN82"/>
<feature type="transmembrane region" description="Helical" evidence="7">
    <location>
        <begin position="348"/>
        <end position="367"/>
    </location>
</feature>
<feature type="transmembrane region" description="Helical" evidence="7">
    <location>
        <begin position="91"/>
        <end position="113"/>
    </location>
</feature>
<sequence>MASTASAEKYPIDEKPQVEASEQRDGTGSIESGDQAEWRHGVDAQHEHRILRKLDVHLLPFVSLLYLLSFLDRSNIGNARVAGMATDLHLVGLQYNIAAAVFFLLYCAAEIPSNILLKLLRPSRWIPSIMVSWGIVMTLMCLVNSFTGLVIARIFLGLTEAGLFPGVTFYLSLWYKRSEQSRRVAIFFSAATVAGSFGGILAYGIEKLDGRAGLHGWQWIFLLEGILTVLVAVVAYWYMHDYPSTATFLTQSERDFVVERLKHDSTDLATHYDKKFVFQALTDWKCWMQVVIYLGVLIPVYAFSLFIPTIINELGYRASDAQLLSTPPYIAGCFFTVLIGIYSDKLKLRGPIVIGCATVAIIGYAILYATPHTRPGQSYAGTVIAACGVFPSIAVVLAWTGGNAGGDIKRGVSLAMTIGIANLGGICSSFIYRSKDAPRFYIGHGTVIGCLLLAIISSSVAMFTYHRLNKQKEEQCLREGIDHSHAPKFRDMGDASPLFRYTI</sequence>
<feature type="transmembrane region" description="Helical" evidence="7">
    <location>
        <begin position="323"/>
        <end position="341"/>
    </location>
</feature>
<dbReference type="InterPro" id="IPR036259">
    <property type="entry name" value="MFS_trans_sf"/>
</dbReference>
<feature type="transmembrane region" description="Helical" evidence="7">
    <location>
        <begin position="185"/>
        <end position="205"/>
    </location>
</feature>
<evidence type="ECO:0000256" key="4">
    <source>
        <dbReference type="ARBA" id="ARBA00022989"/>
    </source>
</evidence>
<dbReference type="InterPro" id="IPR011701">
    <property type="entry name" value="MFS"/>
</dbReference>
<dbReference type="FunFam" id="1.20.1250.20:FF:000068">
    <property type="entry name" value="MFS general substrate transporter"/>
    <property type="match status" value="1"/>
</dbReference>
<keyword evidence="10" id="KW-1185">Reference proteome</keyword>
<dbReference type="EMBL" id="CAFZ01000182">
    <property type="protein sequence ID" value="CCA72763.1"/>
    <property type="molecule type" value="Genomic_DNA"/>
</dbReference>
<keyword evidence="2" id="KW-0813">Transport</keyword>
<keyword evidence="3 7" id="KW-0812">Transmembrane</keyword>
<dbReference type="Pfam" id="PF07690">
    <property type="entry name" value="MFS_1"/>
    <property type="match status" value="1"/>
</dbReference>
<feature type="transmembrane region" description="Helical" evidence="7">
    <location>
        <begin position="54"/>
        <end position="71"/>
    </location>
</feature>
<evidence type="ECO:0000256" key="1">
    <source>
        <dbReference type="ARBA" id="ARBA00004141"/>
    </source>
</evidence>
<evidence type="ECO:0000256" key="5">
    <source>
        <dbReference type="ARBA" id="ARBA00023136"/>
    </source>
</evidence>
<dbReference type="PANTHER" id="PTHR43791:SF57">
    <property type="entry name" value="MAJOR FACILITATOR SUPERFAMILY (MFS) PROFILE DOMAIN-CONTAINING PROTEIN"/>
    <property type="match status" value="1"/>
</dbReference>
<dbReference type="GO" id="GO:0022857">
    <property type="term" value="F:transmembrane transporter activity"/>
    <property type="evidence" value="ECO:0007669"/>
    <property type="project" value="InterPro"/>
</dbReference>
<evidence type="ECO:0000256" key="6">
    <source>
        <dbReference type="SAM" id="MobiDB-lite"/>
    </source>
</evidence>
<dbReference type="FunFam" id="1.20.1250.20:FF:000034">
    <property type="entry name" value="MFS general substrate transporter"/>
    <property type="match status" value="1"/>
</dbReference>
<proteinExistence type="predicted"/>
<evidence type="ECO:0000256" key="3">
    <source>
        <dbReference type="ARBA" id="ARBA00022692"/>
    </source>
</evidence>
<feature type="transmembrane region" description="Helical" evidence="7">
    <location>
        <begin position="411"/>
        <end position="432"/>
    </location>
</feature>
<dbReference type="eggNOG" id="KOG2533">
    <property type="taxonomic scope" value="Eukaryota"/>
</dbReference>
<feature type="transmembrane region" description="Helical" evidence="7">
    <location>
        <begin position="152"/>
        <end position="173"/>
    </location>
</feature>
<dbReference type="STRING" id="1109443.G4TN82"/>
<dbReference type="AlphaFoldDB" id="G4TN82"/>
<dbReference type="InterPro" id="IPR020846">
    <property type="entry name" value="MFS_dom"/>
</dbReference>
<dbReference type="OrthoDB" id="2962993at2759"/>
<dbReference type="OMA" id="PPRFHIG"/>
<dbReference type="Proteomes" id="UP000007148">
    <property type="component" value="Unassembled WGS sequence"/>
</dbReference>
<evidence type="ECO:0000256" key="2">
    <source>
        <dbReference type="ARBA" id="ARBA00022448"/>
    </source>
</evidence>
<accession>G4TN82</accession>
<organism evidence="9 10">
    <name type="scientific">Serendipita indica (strain DSM 11827)</name>
    <name type="common">Root endophyte fungus</name>
    <name type="synonym">Piriformospora indica</name>
    <dbReference type="NCBI Taxonomy" id="1109443"/>
    <lineage>
        <taxon>Eukaryota</taxon>
        <taxon>Fungi</taxon>
        <taxon>Dikarya</taxon>
        <taxon>Basidiomycota</taxon>
        <taxon>Agaricomycotina</taxon>
        <taxon>Agaricomycetes</taxon>
        <taxon>Sebacinales</taxon>
        <taxon>Serendipitaceae</taxon>
        <taxon>Serendipita</taxon>
    </lineage>
</organism>
<dbReference type="CDD" id="cd17327">
    <property type="entry name" value="MFS_FEN2_like"/>
    <property type="match status" value="1"/>
</dbReference>
<feature type="region of interest" description="Disordered" evidence="6">
    <location>
        <begin position="1"/>
        <end position="37"/>
    </location>
</feature>
<keyword evidence="5 7" id="KW-0472">Membrane</keyword>
<evidence type="ECO:0000256" key="7">
    <source>
        <dbReference type="SAM" id="Phobius"/>
    </source>
</evidence>
<evidence type="ECO:0000313" key="9">
    <source>
        <dbReference type="EMBL" id="CCA72763.1"/>
    </source>
</evidence>
<gene>
    <name evidence="9" type="ORF">PIIN_06701</name>
</gene>
<keyword evidence="4 7" id="KW-1133">Transmembrane helix</keyword>
<feature type="compositionally biased region" description="Basic and acidic residues" evidence="6">
    <location>
        <begin position="10"/>
        <end position="25"/>
    </location>
</feature>
<feature type="transmembrane region" description="Helical" evidence="7">
    <location>
        <begin position="379"/>
        <end position="399"/>
    </location>
</feature>
<dbReference type="SUPFAM" id="SSF103473">
    <property type="entry name" value="MFS general substrate transporter"/>
    <property type="match status" value="1"/>
</dbReference>
<comment type="subcellular location">
    <subcellularLocation>
        <location evidence="1">Membrane</location>
        <topology evidence="1">Multi-pass membrane protein</topology>
    </subcellularLocation>
</comment>
<comment type="caution">
    <text evidence="9">The sequence shown here is derived from an EMBL/GenBank/DDBJ whole genome shotgun (WGS) entry which is preliminary data.</text>
</comment>
<dbReference type="PROSITE" id="PS50850">
    <property type="entry name" value="MFS"/>
    <property type="match status" value="1"/>
</dbReference>